<evidence type="ECO:0008006" key="5">
    <source>
        <dbReference type="Google" id="ProtNLM"/>
    </source>
</evidence>
<dbReference type="OrthoDB" id="8673369at2"/>
<protein>
    <recommendedName>
        <fullName evidence="5">DUF3011 domain-containing protein</fullName>
    </recommendedName>
</protein>
<reference evidence="3 4" key="1">
    <citation type="submission" date="2017-05" db="EMBL/GenBank/DDBJ databases">
        <authorList>
            <person name="Song R."/>
            <person name="Chenine A.L."/>
            <person name="Ruprecht R.M."/>
        </authorList>
    </citation>
    <scope>NUCLEOTIDE SEQUENCE [LARGE SCALE GENOMIC DNA]</scope>
    <source>
        <strain evidence="3 4">DSM 26136</strain>
    </source>
</reference>
<accession>A0A1Y0EPR7</accession>
<dbReference type="AlphaFoldDB" id="A0A1Y0EPR7"/>
<dbReference type="KEGG" id="cser:CCO03_14020"/>
<feature type="region of interest" description="Disordered" evidence="1">
    <location>
        <begin position="131"/>
        <end position="172"/>
    </location>
</feature>
<evidence type="ECO:0000256" key="1">
    <source>
        <dbReference type="SAM" id="MobiDB-lite"/>
    </source>
</evidence>
<dbReference type="Pfam" id="PF11218">
    <property type="entry name" value="DUF3011"/>
    <property type="match status" value="1"/>
</dbReference>
<evidence type="ECO:0000313" key="4">
    <source>
        <dbReference type="Proteomes" id="UP000196138"/>
    </source>
</evidence>
<evidence type="ECO:0000313" key="3">
    <source>
        <dbReference type="EMBL" id="ARU05654.1"/>
    </source>
</evidence>
<sequence length="172" mass="18584">MRKAGFFTGVVLMPLLYAYPTQVMAQTTVECRSRDYQYTECSARDLSRPQLIHQISSSACILNRTWGYNPRTGYIWVGDGCAGTFADGGGYHHGRSDTYDEGARHYDSRGNDAGAVVSGLVLGAILGAASSSGHHHHSKPSDGYDGCHDTGCLVDNPDEDNGPPEPGQLEMR</sequence>
<dbReference type="EMBL" id="CP021455">
    <property type="protein sequence ID" value="ARU05654.1"/>
    <property type="molecule type" value="Genomic_DNA"/>
</dbReference>
<name>A0A1Y0EPR7_9BURK</name>
<feature type="signal peptide" evidence="2">
    <location>
        <begin position="1"/>
        <end position="25"/>
    </location>
</feature>
<proteinExistence type="predicted"/>
<keyword evidence="4" id="KW-1185">Reference proteome</keyword>
<evidence type="ECO:0000256" key="2">
    <source>
        <dbReference type="SAM" id="SignalP"/>
    </source>
</evidence>
<feature type="chain" id="PRO_5012891910" description="DUF3011 domain-containing protein" evidence="2">
    <location>
        <begin position="26"/>
        <end position="172"/>
    </location>
</feature>
<organism evidence="3 4">
    <name type="scientific">Comamonas serinivorans</name>
    <dbReference type="NCBI Taxonomy" id="1082851"/>
    <lineage>
        <taxon>Bacteria</taxon>
        <taxon>Pseudomonadati</taxon>
        <taxon>Pseudomonadota</taxon>
        <taxon>Betaproteobacteria</taxon>
        <taxon>Burkholderiales</taxon>
        <taxon>Comamonadaceae</taxon>
        <taxon>Comamonas</taxon>
    </lineage>
</organism>
<keyword evidence="2" id="KW-0732">Signal</keyword>
<dbReference type="InterPro" id="IPR021381">
    <property type="entry name" value="DUF3011"/>
</dbReference>
<gene>
    <name evidence="3" type="ORF">CCO03_14020</name>
</gene>
<feature type="compositionally biased region" description="Basic and acidic residues" evidence="1">
    <location>
        <begin position="139"/>
        <end position="148"/>
    </location>
</feature>
<dbReference type="Proteomes" id="UP000196138">
    <property type="component" value="Chromosome"/>
</dbReference>